<dbReference type="GO" id="GO:0007411">
    <property type="term" value="P:axon guidance"/>
    <property type="evidence" value="ECO:0007669"/>
    <property type="project" value="TreeGrafter"/>
</dbReference>
<sequence length="220" mass="24245">MINNVESIDEGNYKCKAQNLVGTKESSYARLTVQVKPFFKIEPKDENKLAGQSVRFQCLVGGDPQPKVLWKKDDGNIPLGRANIHHEDQSLEIRNVVLSDEGVYICEAQNSVGHISAKAQLYVNSAPKFIKKPQDQKVGLNGVASFHCVADGNPPPSIYWTKEGSSVLMFPNNSYGHIHITPHGTLEINGVQKDDAGYYVCSAFSVVDSSATRTFLQVKH</sequence>
<evidence type="ECO:0000259" key="9">
    <source>
        <dbReference type="PROSITE" id="PS50835"/>
    </source>
</evidence>
<feature type="domain" description="Ig-like" evidence="9">
    <location>
        <begin position="127"/>
        <end position="219"/>
    </location>
</feature>
<dbReference type="SUPFAM" id="SSF48726">
    <property type="entry name" value="Immunoglobulin"/>
    <property type="match status" value="3"/>
</dbReference>
<protein>
    <recommendedName>
        <fullName evidence="9">Ig-like domain-containing protein</fullName>
    </recommendedName>
</protein>
<accession>T1GJH5</accession>
<dbReference type="InterPro" id="IPR036179">
    <property type="entry name" value="Ig-like_dom_sf"/>
</dbReference>
<reference evidence="11" key="1">
    <citation type="submission" date="2013-02" db="EMBL/GenBank/DDBJ databases">
        <authorList>
            <person name="Hughes D."/>
        </authorList>
    </citation>
    <scope>NUCLEOTIDE SEQUENCE</scope>
    <source>
        <strain>Durham</strain>
        <strain evidence="11">NC isolate 2 -- Noor lab</strain>
    </source>
</reference>
<keyword evidence="8" id="KW-0393">Immunoglobulin domain</keyword>
<feature type="domain" description="Ig-like" evidence="9">
    <location>
        <begin position="37"/>
        <end position="122"/>
    </location>
</feature>
<dbReference type="AlphaFoldDB" id="T1GJH5"/>
<evidence type="ECO:0000256" key="8">
    <source>
        <dbReference type="ARBA" id="ARBA00023319"/>
    </source>
</evidence>
<keyword evidence="11" id="KW-1185">Reference proteome</keyword>
<keyword evidence="5" id="KW-1133">Transmembrane helix</keyword>
<evidence type="ECO:0000256" key="1">
    <source>
        <dbReference type="ARBA" id="ARBA00004167"/>
    </source>
</evidence>
<keyword evidence="4" id="KW-0677">Repeat</keyword>
<keyword evidence="7" id="KW-1015">Disulfide bond</keyword>
<organism evidence="10 11">
    <name type="scientific">Megaselia scalaris</name>
    <name type="common">Humpbacked fly</name>
    <name type="synonym">Phora scalaris</name>
    <dbReference type="NCBI Taxonomy" id="36166"/>
    <lineage>
        <taxon>Eukaryota</taxon>
        <taxon>Metazoa</taxon>
        <taxon>Ecdysozoa</taxon>
        <taxon>Arthropoda</taxon>
        <taxon>Hexapoda</taxon>
        <taxon>Insecta</taxon>
        <taxon>Pterygota</taxon>
        <taxon>Neoptera</taxon>
        <taxon>Endopterygota</taxon>
        <taxon>Diptera</taxon>
        <taxon>Brachycera</taxon>
        <taxon>Muscomorpha</taxon>
        <taxon>Platypezoidea</taxon>
        <taxon>Phoridae</taxon>
        <taxon>Megaseliini</taxon>
        <taxon>Megaselia</taxon>
    </lineage>
</organism>
<dbReference type="SMART" id="SM00408">
    <property type="entry name" value="IGc2"/>
    <property type="match status" value="2"/>
</dbReference>
<dbReference type="EMBL" id="CAQQ02149707">
    <property type="status" value="NOT_ANNOTATED_CDS"/>
    <property type="molecule type" value="Genomic_DNA"/>
</dbReference>
<dbReference type="HOGENOM" id="CLU_051918_1_0_1"/>
<dbReference type="GO" id="GO:0007156">
    <property type="term" value="P:homophilic cell adhesion via plasma membrane adhesion molecules"/>
    <property type="evidence" value="ECO:0007669"/>
    <property type="project" value="TreeGrafter"/>
</dbReference>
<dbReference type="InterPro" id="IPR003599">
    <property type="entry name" value="Ig_sub"/>
</dbReference>
<dbReference type="PROSITE" id="PS50835">
    <property type="entry name" value="IG_LIKE"/>
    <property type="match status" value="2"/>
</dbReference>
<dbReference type="EnsemblMetazoa" id="MESCA003623-RA">
    <property type="protein sequence ID" value="MESCA003623-PA"/>
    <property type="gene ID" value="MESCA003623"/>
</dbReference>
<evidence type="ECO:0000256" key="4">
    <source>
        <dbReference type="ARBA" id="ARBA00022737"/>
    </source>
</evidence>
<dbReference type="GO" id="GO:0098632">
    <property type="term" value="F:cell-cell adhesion mediator activity"/>
    <property type="evidence" value="ECO:0007669"/>
    <property type="project" value="TreeGrafter"/>
</dbReference>
<evidence type="ECO:0000256" key="3">
    <source>
        <dbReference type="ARBA" id="ARBA00022729"/>
    </source>
</evidence>
<reference evidence="10" key="2">
    <citation type="submission" date="2015-06" db="UniProtKB">
        <authorList>
            <consortium name="EnsemblMetazoa"/>
        </authorList>
    </citation>
    <scope>IDENTIFICATION</scope>
</reference>
<evidence type="ECO:0000256" key="6">
    <source>
        <dbReference type="ARBA" id="ARBA00023136"/>
    </source>
</evidence>
<dbReference type="InterPro" id="IPR013783">
    <property type="entry name" value="Ig-like_fold"/>
</dbReference>
<dbReference type="PANTHER" id="PTHR10075">
    <property type="entry name" value="BASIGIN RELATED"/>
    <property type="match status" value="1"/>
</dbReference>
<dbReference type="FunFam" id="2.60.40.10:FF:000053">
    <property type="entry name" value="Roundabout guidance receptor 1"/>
    <property type="match status" value="1"/>
</dbReference>
<dbReference type="SMART" id="SM00409">
    <property type="entry name" value="IG"/>
    <property type="match status" value="2"/>
</dbReference>
<dbReference type="InterPro" id="IPR007110">
    <property type="entry name" value="Ig-like_dom"/>
</dbReference>
<dbReference type="InterPro" id="IPR003598">
    <property type="entry name" value="Ig_sub2"/>
</dbReference>
<evidence type="ECO:0000256" key="5">
    <source>
        <dbReference type="ARBA" id="ARBA00022989"/>
    </source>
</evidence>
<dbReference type="STRING" id="36166.T1GJH5"/>
<dbReference type="GO" id="GO:0070593">
    <property type="term" value="P:dendrite self-avoidance"/>
    <property type="evidence" value="ECO:0007669"/>
    <property type="project" value="TreeGrafter"/>
</dbReference>
<dbReference type="OMA" id="TLIVMXR"/>
<dbReference type="GO" id="GO:0005886">
    <property type="term" value="C:plasma membrane"/>
    <property type="evidence" value="ECO:0007669"/>
    <property type="project" value="TreeGrafter"/>
</dbReference>
<evidence type="ECO:0000313" key="10">
    <source>
        <dbReference type="EnsemblMetazoa" id="MESCA003623-PA"/>
    </source>
</evidence>
<keyword evidence="6" id="KW-0472">Membrane</keyword>
<dbReference type="InterPro" id="IPR013098">
    <property type="entry name" value="Ig_I-set"/>
</dbReference>
<dbReference type="FunFam" id="2.60.40.10:FF:000008">
    <property type="entry name" value="roundabout homolog 2 isoform X2"/>
    <property type="match status" value="1"/>
</dbReference>
<dbReference type="Proteomes" id="UP000015102">
    <property type="component" value="Unassembled WGS sequence"/>
</dbReference>
<dbReference type="GO" id="GO:0030424">
    <property type="term" value="C:axon"/>
    <property type="evidence" value="ECO:0007669"/>
    <property type="project" value="TreeGrafter"/>
</dbReference>
<evidence type="ECO:0000313" key="11">
    <source>
        <dbReference type="Proteomes" id="UP000015102"/>
    </source>
</evidence>
<comment type="subcellular location">
    <subcellularLocation>
        <location evidence="1">Membrane</location>
        <topology evidence="1">Single-pass membrane protein</topology>
    </subcellularLocation>
</comment>
<name>T1GJH5_MEGSC</name>
<proteinExistence type="predicted"/>
<dbReference type="Pfam" id="PF13927">
    <property type="entry name" value="Ig_3"/>
    <property type="match status" value="1"/>
</dbReference>
<keyword evidence="2" id="KW-0812">Transmembrane</keyword>
<dbReference type="Pfam" id="PF07679">
    <property type="entry name" value="I-set"/>
    <property type="match status" value="1"/>
</dbReference>
<evidence type="ECO:0000256" key="2">
    <source>
        <dbReference type="ARBA" id="ARBA00022692"/>
    </source>
</evidence>
<evidence type="ECO:0000256" key="7">
    <source>
        <dbReference type="ARBA" id="ARBA00023157"/>
    </source>
</evidence>
<keyword evidence="3" id="KW-0732">Signal</keyword>
<dbReference type="PANTHER" id="PTHR10075:SF100">
    <property type="entry name" value="FASCICLIN-2"/>
    <property type="match status" value="1"/>
</dbReference>
<dbReference type="Gene3D" id="2.60.40.10">
    <property type="entry name" value="Immunoglobulins"/>
    <property type="match status" value="3"/>
</dbReference>